<proteinExistence type="predicted"/>
<organism evidence="2 3">
    <name type="scientific">Cajanus cajan</name>
    <name type="common">Pigeon pea</name>
    <name type="synonym">Cajanus indicus</name>
    <dbReference type="NCBI Taxonomy" id="3821"/>
    <lineage>
        <taxon>Eukaryota</taxon>
        <taxon>Viridiplantae</taxon>
        <taxon>Streptophyta</taxon>
        <taxon>Embryophyta</taxon>
        <taxon>Tracheophyta</taxon>
        <taxon>Spermatophyta</taxon>
        <taxon>Magnoliopsida</taxon>
        <taxon>eudicotyledons</taxon>
        <taxon>Gunneridae</taxon>
        <taxon>Pentapetalae</taxon>
        <taxon>rosids</taxon>
        <taxon>fabids</taxon>
        <taxon>Fabales</taxon>
        <taxon>Fabaceae</taxon>
        <taxon>Papilionoideae</taxon>
        <taxon>50 kb inversion clade</taxon>
        <taxon>NPAAA clade</taxon>
        <taxon>indigoferoid/millettioid clade</taxon>
        <taxon>Phaseoleae</taxon>
        <taxon>Cajanus</taxon>
    </lineage>
</organism>
<evidence type="ECO:0000256" key="1">
    <source>
        <dbReference type="ARBA" id="ARBA00004479"/>
    </source>
</evidence>
<dbReference type="EC" id="2.7.11.-" evidence="2"/>
<name>A0A151UED1_CAJCA</name>
<evidence type="ECO:0000313" key="3">
    <source>
        <dbReference type="Proteomes" id="UP000075243"/>
    </source>
</evidence>
<keyword evidence="3" id="KW-1185">Reference proteome</keyword>
<comment type="subcellular location">
    <subcellularLocation>
        <location evidence="1">Membrane</location>
        <topology evidence="1">Single-pass type I membrane protein</topology>
    </subcellularLocation>
</comment>
<evidence type="ECO:0000313" key="2">
    <source>
        <dbReference type="EMBL" id="KYP77672.1"/>
    </source>
</evidence>
<dbReference type="Gramene" id="C.cajan_48145.t">
    <property type="protein sequence ID" value="C.cajan_48145.t.cds1"/>
    <property type="gene ID" value="C.cajan_48145"/>
</dbReference>
<dbReference type="PANTHER" id="PTHR48006:SF50">
    <property type="entry name" value="OS03G0724300 PROTEIN"/>
    <property type="match status" value="1"/>
</dbReference>
<dbReference type="STRING" id="3821.A0A151UED1"/>
<protein>
    <submittedName>
        <fullName evidence="2">LRR receptor-like serine/threonine-protein kinase At2g16250 family</fullName>
        <ecNumber evidence="2">2.7.11.-</ecNumber>
    </submittedName>
</protein>
<keyword evidence="2" id="KW-0808">Transferase</keyword>
<accession>A0A151UED1</accession>
<keyword evidence="2" id="KW-0418">Kinase</keyword>
<dbReference type="SUPFAM" id="SSF56112">
    <property type="entry name" value="Protein kinase-like (PK-like)"/>
    <property type="match status" value="1"/>
</dbReference>
<keyword evidence="2" id="KW-0675">Receptor</keyword>
<dbReference type="Proteomes" id="UP000075243">
    <property type="component" value="Unassembled WGS sequence"/>
</dbReference>
<dbReference type="InterPro" id="IPR011009">
    <property type="entry name" value="Kinase-like_dom_sf"/>
</dbReference>
<comment type="caution">
    <text evidence="2">The sequence shown here is derived from an EMBL/GenBank/DDBJ whole genome shotgun (WGS) entry which is preliminary data.</text>
</comment>
<dbReference type="EMBL" id="AGCT01029836">
    <property type="protein sequence ID" value="KYP77672.1"/>
    <property type="molecule type" value="Genomic_DNA"/>
</dbReference>
<dbReference type="Gene3D" id="1.10.510.10">
    <property type="entry name" value="Transferase(Phosphotransferase) domain 1"/>
    <property type="match status" value="1"/>
</dbReference>
<dbReference type="GO" id="GO:0016301">
    <property type="term" value="F:kinase activity"/>
    <property type="evidence" value="ECO:0007669"/>
    <property type="project" value="UniProtKB-KW"/>
</dbReference>
<gene>
    <name evidence="2" type="ORF">KK1_047685</name>
</gene>
<dbReference type="PANTHER" id="PTHR48006">
    <property type="entry name" value="LEUCINE-RICH REPEAT-CONTAINING PROTEIN DDB_G0281931-RELATED"/>
    <property type="match status" value="1"/>
</dbReference>
<reference evidence="2" key="1">
    <citation type="journal article" date="2012" name="Nat. Biotechnol.">
        <title>Draft genome sequence of pigeonpea (Cajanus cajan), an orphan legume crop of resource-poor farmers.</title>
        <authorList>
            <person name="Varshney R.K."/>
            <person name="Chen W."/>
            <person name="Li Y."/>
            <person name="Bharti A.K."/>
            <person name="Saxena R.K."/>
            <person name="Schlueter J.A."/>
            <person name="Donoghue M.T."/>
            <person name="Azam S."/>
            <person name="Fan G."/>
            <person name="Whaley A.M."/>
            <person name="Farmer A.D."/>
            <person name="Sheridan J."/>
            <person name="Iwata A."/>
            <person name="Tuteja R."/>
            <person name="Penmetsa R.V."/>
            <person name="Wu W."/>
            <person name="Upadhyaya H.D."/>
            <person name="Yang S.P."/>
            <person name="Shah T."/>
            <person name="Saxena K.B."/>
            <person name="Michael T."/>
            <person name="McCombie W.R."/>
            <person name="Yang B."/>
            <person name="Zhang G."/>
            <person name="Yang H."/>
            <person name="Wang J."/>
            <person name="Spillane C."/>
            <person name="Cook D.R."/>
            <person name="May G.D."/>
            <person name="Xu X."/>
            <person name="Jackson S.A."/>
        </authorList>
    </citation>
    <scope>NUCLEOTIDE SEQUENCE [LARGE SCALE GENOMIC DNA]</scope>
</reference>
<dbReference type="GO" id="GO:0016020">
    <property type="term" value="C:membrane"/>
    <property type="evidence" value="ECO:0007669"/>
    <property type="project" value="UniProtKB-SubCell"/>
</dbReference>
<sequence length="64" mass="7404">MPNGDLSNNLYYKNTTSQDGTLQSLDWITRLKIATRAAEALTYLHHECIPPIVHKYFQISLFNH</sequence>
<dbReference type="InterPro" id="IPR051824">
    <property type="entry name" value="LRR_Rcpt-Like_S/T_Kinase"/>
</dbReference>
<dbReference type="AlphaFoldDB" id="A0A151UED1"/>